<evidence type="ECO:0000256" key="1">
    <source>
        <dbReference type="ARBA" id="ARBA00023235"/>
    </source>
</evidence>
<dbReference type="GO" id="GO:0140098">
    <property type="term" value="F:catalytic activity, acting on RNA"/>
    <property type="evidence" value="ECO:0007669"/>
    <property type="project" value="UniProtKB-ARBA"/>
</dbReference>
<dbReference type="RefSeq" id="WP_009576705.1">
    <property type="nucleotide sequence ID" value="NZ_AEIG01000082.1"/>
</dbReference>
<dbReference type="eggNOG" id="COG0564">
    <property type="taxonomic scope" value="Bacteria"/>
</dbReference>
<organism evidence="2 3">
    <name type="scientific">Aequoribacter fuscus</name>
    <dbReference type="NCBI Taxonomy" id="2518989"/>
    <lineage>
        <taxon>Bacteria</taxon>
        <taxon>Pseudomonadati</taxon>
        <taxon>Pseudomonadota</taxon>
        <taxon>Gammaproteobacteria</taxon>
        <taxon>Cellvibrionales</taxon>
        <taxon>Halieaceae</taxon>
        <taxon>Aequoribacter</taxon>
    </lineage>
</organism>
<dbReference type="SUPFAM" id="SSF55120">
    <property type="entry name" value="Pseudouridine synthase"/>
    <property type="match status" value="1"/>
</dbReference>
<proteinExistence type="predicted"/>
<sequence>MDPTWEIPQVIYSDDNLVAINKPPGMLVHRTKLDAHETVFALQWVRDHVGQRVYPLHRLDKATSGVLAFAKSSKVARHWSDAWHTDAVHKDYLALVRGWPNSKGTIDHPLRDPDSAPDSPRKEAETTFEIIDKYLININIDRYPMSRFSLLQLSPLTGRRHQLRQHLKHINHPIIGDVRYGKGTYNRWARDQFGETRLFLHAHQLRLDDGVTRITITAPPNPHLQQTLEFFRDNTLTTE</sequence>
<dbReference type="EMBL" id="AEIG01000082">
    <property type="protein sequence ID" value="EGG28785.1"/>
    <property type="molecule type" value="Genomic_DNA"/>
</dbReference>
<dbReference type="GO" id="GO:0009982">
    <property type="term" value="F:pseudouridine synthase activity"/>
    <property type="evidence" value="ECO:0007669"/>
    <property type="project" value="InterPro"/>
</dbReference>
<dbReference type="Proteomes" id="UP000005615">
    <property type="component" value="Unassembled WGS sequence"/>
</dbReference>
<dbReference type="OrthoDB" id="9807829at2"/>
<dbReference type="InterPro" id="IPR050188">
    <property type="entry name" value="RluA_PseudoU_synthase"/>
</dbReference>
<dbReference type="PANTHER" id="PTHR21600:SF56">
    <property type="entry name" value="TRNA PSEUDOURIDINE SYNTHASE C"/>
    <property type="match status" value="1"/>
</dbReference>
<dbReference type="AlphaFoldDB" id="F3L4E9"/>
<dbReference type="Gene3D" id="3.30.2350.10">
    <property type="entry name" value="Pseudouridine synthase"/>
    <property type="match status" value="1"/>
</dbReference>
<dbReference type="STRING" id="2518989.IMCC3088_2550"/>
<reference evidence="2 3" key="1">
    <citation type="journal article" date="2011" name="J. Bacteriol.">
        <title>Genome sequence of strain IMCC3088, a proteorhodopsin-containing marine bacterium belonging to the OM60/NOR5 clade.</title>
        <authorList>
            <person name="Jang Y."/>
            <person name="Oh H.M."/>
            <person name="Kang I."/>
            <person name="Lee K."/>
            <person name="Yang S.J."/>
            <person name="Cho J.C."/>
        </authorList>
    </citation>
    <scope>NUCLEOTIDE SEQUENCE [LARGE SCALE GENOMIC DNA]</scope>
    <source>
        <strain evidence="2 3">IMCC3088</strain>
    </source>
</reference>
<accession>F3L4E9</accession>
<gene>
    <name evidence="2" type="ORF">IMCC3088_2550</name>
</gene>
<protein>
    <submittedName>
        <fullName evidence="2">tRNA pseudouridine synthase C</fullName>
    </submittedName>
</protein>
<keyword evidence="3" id="KW-1185">Reference proteome</keyword>
<evidence type="ECO:0000313" key="3">
    <source>
        <dbReference type="Proteomes" id="UP000005615"/>
    </source>
</evidence>
<name>F3L4E9_9GAMM</name>
<dbReference type="Pfam" id="PF00849">
    <property type="entry name" value="PseudoU_synth_2"/>
    <property type="match status" value="1"/>
</dbReference>
<dbReference type="PANTHER" id="PTHR21600">
    <property type="entry name" value="MITOCHONDRIAL RNA PSEUDOURIDINE SYNTHASE"/>
    <property type="match status" value="1"/>
</dbReference>
<dbReference type="InterPro" id="IPR020103">
    <property type="entry name" value="PsdUridine_synth_cat_dom_sf"/>
</dbReference>
<dbReference type="InterPro" id="IPR006145">
    <property type="entry name" value="PsdUridine_synth_RsuA/RluA"/>
</dbReference>
<keyword evidence="1" id="KW-0413">Isomerase</keyword>
<evidence type="ECO:0000313" key="2">
    <source>
        <dbReference type="EMBL" id="EGG28785.1"/>
    </source>
</evidence>
<dbReference type="GO" id="GO:0000455">
    <property type="term" value="P:enzyme-directed rRNA pseudouridine synthesis"/>
    <property type="evidence" value="ECO:0007669"/>
    <property type="project" value="TreeGrafter"/>
</dbReference>
<comment type="caution">
    <text evidence="2">The sequence shown here is derived from an EMBL/GenBank/DDBJ whole genome shotgun (WGS) entry which is preliminary data.</text>
</comment>
<dbReference type="GO" id="GO:0003723">
    <property type="term" value="F:RNA binding"/>
    <property type="evidence" value="ECO:0007669"/>
    <property type="project" value="InterPro"/>
</dbReference>